<evidence type="ECO:0000256" key="1">
    <source>
        <dbReference type="SAM" id="MobiDB-lite"/>
    </source>
</evidence>
<sequence length="255" mass="29127">MAQALRHQPMRLLAQPSYTGAYDIDQDPLWTHTPQALPIDVLAWYQCDHLGTPQELTDPTGQIAWSAQYKAWGEVKEQRSDWAQRQGLTNPIRFQGQYHDHETGLHYNRYRYYDPRVGRFVSKDPISYAGGLNLYAYAPNPTGWVDPLGLMAKIACPICCDGSHGRSNKQERLRALADDPKQPRYVRGWIRNELRHIDTRNRKSIRLPGNSRKSKSPGLELAHGHTTPAKTGHCYRHSEPQNAGLHKTQHRIGGY</sequence>
<protein>
    <recommendedName>
        <fullName evidence="2">RHS protein conserved region domain-containing protein</fullName>
    </recommendedName>
</protein>
<evidence type="ECO:0000259" key="2">
    <source>
        <dbReference type="Pfam" id="PF03527"/>
    </source>
</evidence>
<dbReference type="Pfam" id="PF03527">
    <property type="entry name" value="RHS"/>
    <property type="match status" value="1"/>
</dbReference>
<dbReference type="InterPro" id="IPR022385">
    <property type="entry name" value="Rhs_assc_core"/>
</dbReference>
<organism evidence="3 4">
    <name type="scientific">Pseudomonas lundensis</name>
    <dbReference type="NCBI Taxonomy" id="86185"/>
    <lineage>
        <taxon>Bacteria</taxon>
        <taxon>Pseudomonadati</taxon>
        <taxon>Pseudomonadota</taxon>
        <taxon>Gammaproteobacteria</taxon>
        <taxon>Pseudomonadales</taxon>
        <taxon>Pseudomonadaceae</taxon>
        <taxon>Pseudomonas</taxon>
    </lineage>
</organism>
<gene>
    <name evidence="3" type="ORF">PLUA15_460001</name>
</gene>
<dbReference type="InterPro" id="IPR001826">
    <property type="entry name" value="RHS"/>
</dbReference>
<evidence type="ECO:0000313" key="3">
    <source>
        <dbReference type="EMBL" id="SOB53811.1"/>
    </source>
</evidence>
<feature type="domain" description="RHS protein conserved region" evidence="2">
    <location>
        <begin position="44"/>
        <end position="79"/>
    </location>
</feature>
<dbReference type="PANTHER" id="PTHR32305">
    <property type="match status" value="1"/>
</dbReference>
<proteinExistence type="predicted"/>
<dbReference type="EMBL" id="OBKZ01000041">
    <property type="protein sequence ID" value="SOB53811.1"/>
    <property type="molecule type" value="Genomic_DNA"/>
</dbReference>
<dbReference type="NCBIfam" id="TIGR03696">
    <property type="entry name" value="Rhs_assc_core"/>
    <property type="match status" value="1"/>
</dbReference>
<feature type="region of interest" description="Disordered" evidence="1">
    <location>
        <begin position="201"/>
        <end position="255"/>
    </location>
</feature>
<accession>A0AAX2HE21</accession>
<dbReference type="PANTHER" id="PTHR32305:SF15">
    <property type="entry name" value="PROTEIN RHSA-RELATED"/>
    <property type="match status" value="1"/>
</dbReference>
<evidence type="ECO:0000313" key="4">
    <source>
        <dbReference type="Proteomes" id="UP000219564"/>
    </source>
</evidence>
<dbReference type="Gene3D" id="2.180.10.10">
    <property type="entry name" value="RHS repeat-associated core"/>
    <property type="match status" value="1"/>
</dbReference>
<name>A0AAX2HE21_9PSED</name>
<dbReference type="AlphaFoldDB" id="A0AAX2HE21"/>
<dbReference type="PRINTS" id="PR00394">
    <property type="entry name" value="RHSPROTEIN"/>
</dbReference>
<dbReference type="InterPro" id="IPR050708">
    <property type="entry name" value="T6SS_VgrG/RHS"/>
</dbReference>
<reference evidence="3 4" key="1">
    <citation type="submission" date="2017-08" db="EMBL/GenBank/DDBJ databases">
        <authorList>
            <person name="Chaillou S."/>
        </authorList>
    </citation>
    <scope>NUCLEOTIDE SEQUENCE [LARGE SCALE GENOMIC DNA]</scope>
    <source>
        <strain evidence="3 4">MFPA15A1205</strain>
    </source>
</reference>
<comment type="caution">
    <text evidence="3">The sequence shown here is derived from an EMBL/GenBank/DDBJ whole genome shotgun (WGS) entry which is preliminary data.</text>
</comment>
<dbReference type="Proteomes" id="UP000219564">
    <property type="component" value="Unassembled WGS sequence"/>
</dbReference>